<evidence type="ECO:0000256" key="1">
    <source>
        <dbReference type="SAM" id="MobiDB-lite"/>
    </source>
</evidence>
<feature type="region of interest" description="Disordered" evidence="1">
    <location>
        <begin position="522"/>
        <end position="542"/>
    </location>
</feature>
<feature type="region of interest" description="Disordered" evidence="1">
    <location>
        <begin position="21"/>
        <end position="57"/>
    </location>
</feature>
<gene>
    <name evidence="2" type="ORF">B0F90DRAFT_1127382</name>
</gene>
<accession>A0AAD4LZM5</accession>
<dbReference type="EMBL" id="WTXG01000053">
    <property type="protein sequence ID" value="KAI0295918.1"/>
    <property type="molecule type" value="Genomic_DNA"/>
</dbReference>
<sequence>MTVRKIVESYEQEINLTVAQPVSRPGALRPRPTSRSQVAHCPQKATNQRSQRTQRPPSLRIVKEEWPMATVLKVRSTNELHIEQGPNHSRLSVLLTPDTSYTFGQPSLTSAHPLGVLASPTTSSVWSSHPSVPPISNIPSRLALQRRAILRACRQQRYSRDESALAAALKRPAEYERIFPSKPSVHHAIKQLDARINDANAHLTEVRELIRDDTTDQATHEALLRTRWMAERWVTAAKSELSRMSTLMSRPAPQDIALPSARKTRQDANLTYFFAHSPTRTTALSTSTRRRVPVSIENPRRICKQNVEPPQLRKWPLATTLRKPMKLKVFLPTSASSTTSSEVSGVSLHLSSPPSSPIRQYLRELDLNSIVSGPSLPQLDLSTVSTASTASTYSDTLMDDTAIHTWPGFAIIYAPSHPSDEELLAAMSVDLKAEPMPEYVAYLLDQLETIGEGVVLAGLSRRGSATSSAFEIVSRPSVEVYDYPTPLRSRLLTRRSTRTRPPTRSGLGILSGLRVIREDLNLPTPTRGSTAHEQTSPRSGVFSKVRRSITVRGQQ</sequence>
<name>A0AAD4LZM5_9AGAM</name>
<comment type="caution">
    <text evidence="2">The sequence shown here is derived from an EMBL/GenBank/DDBJ whole genome shotgun (WGS) entry which is preliminary data.</text>
</comment>
<feature type="compositionally biased region" description="Polar residues" evidence="1">
    <location>
        <begin position="523"/>
        <end position="538"/>
    </location>
</feature>
<dbReference type="Proteomes" id="UP001203297">
    <property type="component" value="Unassembled WGS sequence"/>
</dbReference>
<dbReference type="AlphaFoldDB" id="A0AAD4LZM5"/>
<keyword evidence="3" id="KW-1185">Reference proteome</keyword>
<evidence type="ECO:0000313" key="2">
    <source>
        <dbReference type="EMBL" id="KAI0295918.1"/>
    </source>
</evidence>
<protein>
    <submittedName>
        <fullName evidence="2">Uncharacterized protein</fullName>
    </submittedName>
</protein>
<reference evidence="2" key="1">
    <citation type="journal article" date="2022" name="New Phytol.">
        <title>Evolutionary transition to the ectomycorrhizal habit in the genomes of a hyperdiverse lineage of mushroom-forming fungi.</title>
        <authorList>
            <person name="Looney B."/>
            <person name="Miyauchi S."/>
            <person name="Morin E."/>
            <person name="Drula E."/>
            <person name="Courty P.E."/>
            <person name="Kohler A."/>
            <person name="Kuo A."/>
            <person name="LaButti K."/>
            <person name="Pangilinan J."/>
            <person name="Lipzen A."/>
            <person name="Riley R."/>
            <person name="Andreopoulos W."/>
            <person name="He G."/>
            <person name="Johnson J."/>
            <person name="Nolan M."/>
            <person name="Tritt A."/>
            <person name="Barry K.W."/>
            <person name="Grigoriev I.V."/>
            <person name="Nagy L.G."/>
            <person name="Hibbett D."/>
            <person name="Henrissat B."/>
            <person name="Matheny P.B."/>
            <person name="Labbe J."/>
            <person name="Martin F.M."/>
        </authorList>
    </citation>
    <scope>NUCLEOTIDE SEQUENCE</scope>
    <source>
        <strain evidence="2">BPL690</strain>
    </source>
</reference>
<evidence type="ECO:0000313" key="3">
    <source>
        <dbReference type="Proteomes" id="UP001203297"/>
    </source>
</evidence>
<organism evidence="2 3">
    <name type="scientific">Multifurca ochricompacta</name>
    <dbReference type="NCBI Taxonomy" id="376703"/>
    <lineage>
        <taxon>Eukaryota</taxon>
        <taxon>Fungi</taxon>
        <taxon>Dikarya</taxon>
        <taxon>Basidiomycota</taxon>
        <taxon>Agaricomycotina</taxon>
        <taxon>Agaricomycetes</taxon>
        <taxon>Russulales</taxon>
        <taxon>Russulaceae</taxon>
        <taxon>Multifurca</taxon>
    </lineage>
</organism>
<feature type="compositionally biased region" description="Polar residues" evidence="1">
    <location>
        <begin position="44"/>
        <end position="56"/>
    </location>
</feature>
<proteinExistence type="predicted"/>